<evidence type="ECO:0000256" key="1">
    <source>
        <dbReference type="SAM" id="MobiDB-lite"/>
    </source>
</evidence>
<name>A0ABX1B2I8_9ACTN</name>
<reference evidence="2 3" key="1">
    <citation type="submission" date="2020-03" db="EMBL/GenBank/DDBJ databases">
        <title>WGS of actinomycetes isolated from Thailand.</title>
        <authorList>
            <person name="Thawai C."/>
        </authorList>
    </citation>
    <scope>NUCLEOTIDE SEQUENCE [LARGE SCALE GENOMIC DNA]</scope>
    <source>
        <strain evidence="2 3">FMUSA5-5</strain>
    </source>
</reference>
<keyword evidence="3" id="KW-1185">Reference proteome</keyword>
<proteinExistence type="predicted"/>
<dbReference type="EMBL" id="JAATEP010000006">
    <property type="protein sequence ID" value="NJP89929.1"/>
    <property type="molecule type" value="Genomic_DNA"/>
</dbReference>
<dbReference type="Proteomes" id="UP000696294">
    <property type="component" value="Unassembled WGS sequence"/>
</dbReference>
<evidence type="ECO:0000313" key="2">
    <source>
        <dbReference type="EMBL" id="NJP89929.1"/>
    </source>
</evidence>
<comment type="caution">
    <text evidence="2">The sequence shown here is derived from an EMBL/GenBank/DDBJ whole genome shotgun (WGS) entry which is preliminary data.</text>
</comment>
<accession>A0ABX1B2I8</accession>
<protein>
    <submittedName>
        <fullName evidence="2">Uncharacterized protein</fullName>
    </submittedName>
</protein>
<dbReference type="RefSeq" id="WP_168009267.1">
    <property type="nucleotide sequence ID" value="NZ_JAATEP010000006.1"/>
</dbReference>
<feature type="region of interest" description="Disordered" evidence="1">
    <location>
        <begin position="82"/>
        <end position="101"/>
    </location>
</feature>
<sequence>MTSSSRLLADLARAGNIAALRQALPPWSALLPEADVEAMLGELVDTARAAATPETLALLLAQWRHSAEIHADPALHAVLTREPEGDLGAVPRPAGQPYTER</sequence>
<gene>
    <name evidence="2" type="ORF">HCN51_10800</name>
</gene>
<organism evidence="2 3">
    <name type="scientific">Nonomuraea composti</name>
    <dbReference type="NCBI Taxonomy" id="2720023"/>
    <lineage>
        <taxon>Bacteria</taxon>
        <taxon>Bacillati</taxon>
        <taxon>Actinomycetota</taxon>
        <taxon>Actinomycetes</taxon>
        <taxon>Streptosporangiales</taxon>
        <taxon>Streptosporangiaceae</taxon>
        <taxon>Nonomuraea</taxon>
    </lineage>
</organism>
<evidence type="ECO:0000313" key="3">
    <source>
        <dbReference type="Proteomes" id="UP000696294"/>
    </source>
</evidence>